<dbReference type="Proteomes" id="UP000885667">
    <property type="component" value="Unassembled WGS sequence"/>
</dbReference>
<gene>
    <name evidence="1" type="ORF">ENH69_02975</name>
</gene>
<dbReference type="AlphaFoldDB" id="A0A7C1RQG3"/>
<organism evidence="1">
    <name type="scientific">Aerophobetes bacterium</name>
    <dbReference type="NCBI Taxonomy" id="2030807"/>
    <lineage>
        <taxon>Bacteria</taxon>
        <taxon>Candidatus Aerophobota</taxon>
    </lineage>
</organism>
<protein>
    <submittedName>
        <fullName evidence="1">Uncharacterized protein</fullName>
    </submittedName>
</protein>
<name>A0A7C1RQG3_UNCAE</name>
<proteinExistence type="predicted"/>
<comment type="caution">
    <text evidence="1">The sequence shown here is derived from an EMBL/GenBank/DDBJ whole genome shotgun (WGS) entry which is preliminary data.</text>
</comment>
<dbReference type="EMBL" id="DRFT01000209">
    <property type="protein sequence ID" value="HDZ50166.1"/>
    <property type="molecule type" value="Genomic_DNA"/>
</dbReference>
<reference evidence="1" key="1">
    <citation type="journal article" date="2020" name="mSystems">
        <title>Genome- and Community-Level Interaction Insights into Carbon Utilization and Element Cycling Functions of Hydrothermarchaeota in Hydrothermal Sediment.</title>
        <authorList>
            <person name="Zhou Z."/>
            <person name="Liu Y."/>
            <person name="Xu W."/>
            <person name="Pan J."/>
            <person name="Luo Z.H."/>
            <person name="Li M."/>
        </authorList>
    </citation>
    <scope>NUCLEOTIDE SEQUENCE [LARGE SCALE GENOMIC DNA]</scope>
    <source>
        <strain evidence="1">HyVt-329</strain>
    </source>
</reference>
<accession>A0A7C1RQG3</accession>
<evidence type="ECO:0000313" key="1">
    <source>
        <dbReference type="EMBL" id="HDZ50166.1"/>
    </source>
</evidence>
<sequence length="66" mass="8062">MSEELPQKEDKEQVAIDFINYLQKNKKQRRFSEVRKKIKESEEEGEKIDKWLCETIELNQFRKSKS</sequence>